<sequence>MSREVIWCRQSKDRLGS</sequence>
<name>A0A0A8ZY78_ARUDO</name>
<accession>A0A0A8ZY78</accession>
<dbReference type="AlphaFoldDB" id="A0A0A8ZY78"/>
<reference evidence="1" key="2">
    <citation type="journal article" date="2015" name="Data Brief">
        <title>Shoot transcriptome of the giant reed, Arundo donax.</title>
        <authorList>
            <person name="Barrero R.A."/>
            <person name="Guerrero F.D."/>
            <person name="Moolhuijzen P."/>
            <person name="Goolsby J.A."/>
            <person name="Tidwell J."/>
            <person name="Bellgard S.E."/>
            <person name="Bellgard M.I."/>
        </authorList>
    </citation>
    <scope>NUCLEOTIDE SEQUENCE</scope>
    <source>
        <tissue evidence="1">Shoot tissue taken approximately 20 cm above the soil surface</tissue>
    </source>
</reference>
<reference evidence="1" key="1">
    <citation type="submission" date="2014-09" db="EMBL/GenBank/DDBJ databases">
        <authorList>
            <person name="Magalhaes I.L.F."/>
            <person name="Oliveira U."/>
            <person name="Santos F.R."/>
            <person name="Vidigal T.H.D.A."/>
            <person name="Brescovit A.D."/>
            <person name="Santos A.J."/>
        </authorList>
    </citation>
    <scope>NUCLEOTIDE SEQUENCE</scope>
    <source>
        <tissue evidence="1">Shoot tissue taken approximately 20 cm above the soil surface</tissue>
    </source>
</reference>
<evidence type="ECO:0000313" key="1">
    <source>
        <dbReference type="EMBL" id="JAD41705.1"/>
    </source>
</evidence>
<dbReference type="EMBL" id="GBRH01256190">
    <property type="protein sequence ID" value="JAD41705.1"/>
    <property type="molecule type" value="Transcribed_RNA"/>
</dbReference>
<proteinExistence type="predicted"/>
<organism evidence="1">
    <name type="scientific">Arundo donax</name>
    <name type="common">Giant reed</name>
    <name type="synonym">Donax arundinaceus</name>
    <dbReference type="NCBI Taxonomy" id="35708"/>
    <lineage>
        <taxon>Eukaryota</taxon>
        <taxon>Viridiplantae</taxon>
        <taxon>Streptophyta</taxon>
        <taxon>Embryophyta</taxon>
        <taxon>Tracheophyta</taxon>
        <taxon>Spermatophyta</taxon>
        <taxon>Magnoliopsida</taxon>
        <taxon>Liliopsida</taxon>
        <taxon>Poales</taxon>
        <taxon>Poaceae</taxon>
        <taxon>PACMAD clade</taxon>
        <taxon>Arundinoideae</taxon>
        <taxon>Arundineae</taxon>
        <taxon>Arundo</taxon>
    </lineage>
</organism>
<protein>
    <submittedName>
        <fullName evidence="1">Uncharacterized protein</fullName>
    </submittedName>
</protein>